<keyword evidence="2" id="KW-1185">Reference proteome</keyword>
<dbReference type="Proteomes" id="UP000271003">
    <property type="component" value="Chromosome"/>
</dbReference>
<dbReference type="KEGG" id="sutt:SUTMEG_15950"/>
<gene>
    <name evidence="1" type="ORF">SUTMEG_15950</name>
</gene>
<sequence length="150" mass="15837">MAYETASRMPAGDPSALRSGVAVLFDEDSKISAGGWGVRSLAALRSVLDALHARRAPEKALPARLSTSKALPGRAMITSDTKQGGDSAYLPPCIIDKARVTSTDFVASALLSEVPPWRKPRIRNLARGLADGPGETFACLVRAFESSLNA</sequence>
<protein>
    <submittedName>
        <fullName evidence="1">Uncharacterized protein</fullName>
    </submittedName>
</protein>
<name>A0A2Z6IBB8_9BURK</name>
<dbReference type="AlphaFoldDB" id="A0A2Z6IBB8"/>
<evidence type="ECO:0000313" key="2">
    <source>
        <dbReference type="Proteomes" id="UP000271003"/>
    </source>
</evidence>
<reference evidence="1 2" key="1">
    <citation type="journal article" date="2018" name="Int. J. Syst. Evol. Microbiol.">
        <title>Mesosutterella multiformis gen. nov., sp. nov., a member of the family Sutterellaceae and Sutterella megalosphaeroides sp. nov., isolated from human faeces.</title>
        <authorList>
            <person name="Sakamoto M."/>
            <person name="Ikeyama N."/>
            <person name="Kunihiro T."/>
            <person name="Iino T."/>
            <person name="Yuki M."/>
            <person name="Ohkuma M."/>
        </authorList>
    </citation>
    <scope>NUCLEOTIDE SEQUENCE [LARGE SCALE GENOMIC DNA]</scope>
    <source>
        <strain evidence="1 2">6FBBBH3</strain>
    </source>
</reference>
<evidence type="ECO:0000313" key="1">
    <source>
        <dbReference type="EMBL" id="BBF23704.1"/>
    </source>
</evidence>
<accession>A0A2Z6IBB8</accession>
<proteinExistence type="predicted"/>
<dbReference type="EMBL" id="AP018786">
    <property type="protein sequence ID" value="BBF23704.1"/>
    <property type="molecule type" value="Genomic_DNA"/>
</dbReference>
<organism evidence="1 2">
    <name type="scientific">Sutterella megalosphaeroides</name>
    <dbReference type="NCBI Taxonomy" id="2494234"/>
    <lineage>
        <taxon>Bacteria</taxon>
        <taxon>Pseudomonadati</taxon>
        <taxon>Pseudomonadota</taxon>
        <taxon>Betaproteobacteria</taxon>
        <taxon>Burkholderiales</taxon>
        <taxon>Sutterellaceae</taxon>
        <taxon>Sutterella</taxon>
    </lineage>
</organism>